<dbReference type="Gene3D" id="6.10.140.530">
    <property type="match status" value="3"/>
</dbReference>
<evidence type="ECO:0000313" key="4">
    <source>
        <dbReference type="Proteomes" id="UP001530315"/>
    </source>
</evidence>
<feature type="domain" description="Helicase-associated" evidence="2">
    <location>
        <begin position="205"/>
        <end position="269"/>
    </location>
</feature>
<keyword evidence="1" id="KW-0732">Signal</keyword>
<evidence type="ECO:0000256" key="1">
    <source>
        <dbReference type="SAM" id="SignalP"/>
    </source>
</evidence>
<feature type="domain" description="Helicase-associated" evidence="2">
    <location>
        <begin position="277"/>
        <end position="343"/>
    </location>
</feature>
<reference evidence="3 4" key="1">
    <citation type="submission" date="2024-10" db="EMBL/GenBank/DDBJ databases">
        <title>Updated reference genomes for cyclostephanoid diatoms.</title>
        <authorList>
            <person name="Roberts W.R."/>
            <person name="Alverson A.J."/>
        </authorList>
    </citation>
    <scope>NUCLEOTIDE SEQUENCE [LARGE SCALE GENOMIC DNA]</scope>
    <source>
        <strain evidence="3 4">AJA276-08</strain>
    </source>
</reference>
<protein>
    <recommendedName>
        <fullName evidence="2">Helicase-associated domain-containing protein</fullName>
    </recommendedName>
</protein>
<sequence length="372" mass="43210">MRPYPMLLVAKVLLLPLSAMLARCRALLLIPPHHRGSHRQIMLGPPKLGPAILALFSTPVIIELDDANYVDEDDLDEDDVECIAGMLEERPQELSASSPANQILGNRSTTSSDYIQQLDNELGRAFVLKLLELEDYRQENGNCLVPKRYHRNPSLGNWVNKQRQNYRKFLKGEKSSMNETRISALNERGFVWDATSLPFKSSHSDNVWKKMYNQLAQYYSTNGHCRVPSSCQLGQWVVRQRYLYRRFPSVEATSSLTDERIRLLNKIDFQWMTRSEGTWDRRIGELREFKRRNGHVMVPRAYPPNPQLSSWVATQRKNYNRRQAGKPSPLTIGRIRELDELDFVWCFWDYNFMAASERGVLHQRTLEGVESH</sequence>
<keyword evidence="4" id="KW-1185">Reference proteome</keyword>
<feature type="domain" description="Helicase-associated" evidence="2">
    <location>
        <begin position="129"/>
        <end position="190"/>
    </location>
</feature>
<dbReference type="Pfam" id="PF03457">
    <property type="entry name" value="HA"/>
    <property type="match status" value="3"/>
</dbReference>
<proteinExistence type="predicted"/>
<dbReference type="InterPro" id="IPR005114">
    <property type="entry name" value="Helicase_assoc"/>
</dbReference>
<name>A0ABD3NBD3_9STRA</name>
<dbReference type="EMBL" id="JALLAZ020001539">
    <property type="protein sequence ID" value="KAL3773307.1"/>
    <property type="molecule type" value="Genomic_DNA"/>
</dbReference>
<dbReference type="PANTHER" id="PTHR33418">
    <property type="entry name" value="HELICASE-ASSOCIATED"/>
    <property type="match status" value="1"/>
</dbReference>
<feature type="signal peptide" evidence="1">
    <location>
        <begin position="1"/>
        <end position="26"/>
    </location>
</feature>
<feature type="chain" id="PRO_5044772444" description="Helicase-associated domain-containing protein" evidence="1">
    <location>
        <begin position="27"/>
        <end position="372"/>
    </location>
</feature>
<evidence type="ECO:0000313" key="3">
    <source>
        <dbReference type="EMBL" id="KAL3773307.1"/>
    </source>
</evidence>
<gene>
    <name evidence="3" type="ORF">ACHAW5_000254</name>
</gene>
<dbReference type="Proteomes" id="UP001530315">
    <property type="component" value="Unassembled WGS sequence"/>
</dbReference>
<organism evidence="3 4">
    <name type="scientific">Stephanodiscus triporus</name>
    <dbReference type="NCBI Taxonomy" id="2934178"/>
    <lineage>
        <taxon>Eukaryota</taxon>
        <taxon>Sar</taxon>
        <taxon>Stramenopiles</taxon>
        <taxon>Ochrophyta</taxon>
        <taxon>Bacillariophyta</taxon>
        <taxon>Coscinodiscophyceae</taxon>
        <taxon>Thalassiosirophycidae</taxon>
        <taxon>Stephanodiscales</taxon>
        <taxon>Stephanodiscaceae</taxon>
        <taxon>Stephanodiscus</taxon>
    </lineage>
</organism>
<dbReference type="PANTHER" id="PTHR33418:SF1">
    <property type="entry name" value="HELICASE-ASSOCIATED DOMAIN-CONTAINING PROTEIN"/>
    <property type="match status" value="1"/>
</dbReference>
<accession>A0ABD3NBD3</accession>
<comment type="caution">
    <text evidence="3">The sequence shown here is derived from an EMBL/GenBank/DDBJ whole genome shotgun (WGS) entry which is preliminary data.</text>
</comment>
<dbReference type="AlphaFoldDB" id="A0ABD3NBD3"/>
<evidence type="ECO:0000259" key="2">
    <source>
        <dbReference type="Pfam" id="PF03457"/>
    </source>
</evidence>